<evidence type="ECO:0000313" key="3">
    <source>
        <dbReference type="Proteomes" id="UP000747542"/>
    </source>
</evidence>
<evidence type="ECO:0000256" key="1">
    <source>
        <dbReference type="SAM" id="MobiDB-lite"/>
    </source>
</evidence>
<proteinExistence type="predicted"/>
<feature type="compositionally biased region" description="Polar residues" evidence="1">
    <location>
        <begin position="25"/>
        <end position="35"/>
    </location>
</feature>
<protein>
    <submittedName>
        <fullName evidence="2">Uncharacterized protein</fullName>
    </submittedName>
</protein>
<reference evidence="2" key="1">
    <citation type="journal article" date="2021" name="Sci. Adv.">
        <title>The American lobster genome reveals insights on longevity, neural, and immune adaptations.</title>
        <authorList>
            <person name="Polinski J.M."/>
            <person name="Zimin A.V."/>
            <person name="Clark K.F."/>
            <person name="Kohn A.B."/>
            <person name="Sadowski N."/>
            <person name="Timp W."/>
            <person name="Ptitsyn A."/>
            <person name="Khanna P."/>
            <person name="Romanova D.Y."/>
            <person name="Williams P."/>
            <person name="Greenwood S.J."/>
            <person name="Moroz L.L."/>
            <person name="Walt D.R."/>
            <person name="Bodnar A.G."/>
        </authorList>
    </citation>
    <scope>NUCLEOTIDE SEQUENCE</scope>
    <source>
        <strain evidence="2">GMGI-L3</strain>
    </source>
</reference>
<dbReference type="AlphaFoldDB" id="A0A8J5TN82"/>
<feature type="region of interest" description="Disordered" evidence="1">
    <location>
        <begin position="63"/>
        <end position="127"/>
    </location>
</feature>
<dbReference type="EMBL" id="JAHLQT010004742">
    <property type="protein sequence ID" value="KAG7175697.1"/>
    <property type="molecule type" value="Genomic_DNA"/>
</dbReference>
<comment type="caution">
    <text evidence="2">The sequence shown here is derived from an EMBL/GenBank/DDBJ whole genome shotgun (WGS) entry which is preliminary data.</text>
</comment>
<feature type="region of interest" description="Disordered" evidence="1">
    <location>
        <begin position="1"/>
        <end position="44"/>
    </location>
</feature>
<sequence>MPKLTATRCERKPHLLQRRKGVPRPSQSTQYSDSGRTCRCPRMGQPVRTCLSEHLGARERLKTNKYAKKRGGPTQVKNRQIWKTGRRREDRRGGKKPPLLPRTCPTLNREKKRPSPIQEHTEVGRRE</sequence>
<accession>A0A8J5TN82</accession>
<evidence type="ECO:0000313" key="2">
    <source>
        <dbReference type="EMBL" id="KAG7175697.1"/>
    </source>
</evidence>
<keyword evidence="3" id="KW-1185">Reference proteome</keyword>
<name>A0A8J5TN82_HOMAM</name>
<dbReference type="Proteomes" id="UP000747542">
    <property type="component" value="Unassembled WGS sequence"/>
</dbReference>
<organism evidence="2 3">
    <name type="scientific">Homarus americanus</name>
    <name type="common">American lobster</name>
    <dbReference type="NCBI Taxonomy" id="6706"/>
    <lineage>
        <taxon>Eukaryota</taxon>
        <taxon>Metazoa</taxon>
        <taxon>Ecdysozoa</taxon>
        <taxon>Arthropoda</taxon>
        <taxon>Crustacea</taxon>
        <taxon>Multicrustacea</taxon>
        <taxon>Malacostraca</taxon>
        <taxon>Eumalacostraca</taxon>
        <taxon>Eucarida</taxon>
        <taxon>Decapoda</taxon>
        <taxon>Pleocyemata</taxon>
        <taxon>Astacidea</taxon>
        <taxon>Nephropoidea</taxon>
        <taxon>Nephropidae</taxon>
        <taxon>Homarus</taxon>
    </lineage>
</organism>
<gene>
    <name evidence="2" type="ORF">Hamer_G025496</name>
</gene>